<dbReference type="SMART" id="SM00065">
    <property type="entry name" value="GAF"/>
    <property type="match status" value="1"/>
</dbReference>
<dbReference type="Gene3D" id="3.30.565.10">
    <property type="entry name" value="Histidine kinase-like ATPase, C-terminal domain"/>
    <property type="match status" value="1"/>
</dbReference>
<dbReference type="OrthoDB" id="9811889at2"/>
<evidence type="ECO:0000313" key="5">
    <source>
        <dbReference type="EMBL" id="TLV04068.1"/>
    </source>
</evidence>
<dbReference type="InterPro" id="IPR036097">
    <property type="entry name" value="HisK_dim/P_sf"/>
</dbReference>
<dbReference type="SUPFAM" id="SSF47384">
    <property type="entry name" value="Homodimeric domain of signal transducing histidine kinase"/>
    <property type="match status" value="1"/>
</dbReference>
<dbReference type="InterPro" id="IPR004358">
    <property type="entry name" value="Sig_transdc_His_kin-like_C"/>
</dbReference>
<dbReference type="InterPro" id="IPR003018">
    <property type="entry name" value="GAF"/>
</dbReference>
<comment type="caution">
    <text evidence="5">The sequence shown here is derived from an EMBL/GenBank/DDBJ whole genome shotgun (WGS) entry which is preliminary data.</text>
</comment>
<protein>
    <recommendedName>
        <fullName evidence="2">histidine kinase</fullName>
        <ecNumber evidence="2">2.7.13.3</ecNumber>
    </recommendedName>
</protein>
<proteinExistence type="predicted"/>
<dbReference type="Pfam" id="PF01590">
    <property type="entry name" value="GAF"/>
    <property type="match status" value="1"/>
</dbReference>
<dbReference type="PANTHER" id="PTHR43547">
    <property type="entry name" value="TWO-COMPONENT HISTIDINE KINASE"/>
    <property type="match status" value="1"/>
</dbReference>
<dbReference type="PRINTS" id="PR00344">
    <property type="entry name" value="BCTRLSENSOR"/>
</dbReference>
<dbReference type="Proteomes" id="UP000306402">
    <property type="component" value="Unassembled WGS sequence"/>
</dbReference>
<dbReference type="GO" id="GO:0000155">
    <property type="term" value="F:phosphorelay sensor kinase activity"/>
    <property type="evidence" value="ECO:0007669"/>
    <property type="project" value="InterPro"/>
</dbReference>
<dbReference type="InterPro" id="IPR036890">
    <property type="entry name" value="HATPase_C_sf"/>
</dbReference>
<dbReference type="PROSITE" id="PS50109">
    <property type="entry name" value="HIS_KIN"/>
    <property type="match status" value="1"/>
</dbReference>
<dbReference type="SUPFAM" id="SSF55874">
    <property type="entry name" value="ATPase domain of HSP90 chaperone/DNA topoisomerase II/histidine kinase"/>
    <property type="match status" value="1"/>
</dbReference>
<dbReference type="EMBL" id="VCEJ01000002">
    <property type="protein sequence ID" value="TLV04068.1"/>
    <property type="molecule type" value="Genomic_DNA"/>
</dbReference>
<dbReference type="InterPro" id="IPR029016">
    <property type="entry name" value="GAF-like_dom_sf"/>
</dbReference>
<reference evidence="5 6" key="1">
    <citation type="submission" date="2019-05" db="EMBL/GenBank/DDBJ databases">
        <authorList>
            <person name="Qu J.-H."/>
        </authorList>
    </citation>
    <scope>NUCLEOTIDE SEQUENCE [LARGE SCALE GENOMIC DNA]</scope>
    <source>
        <strain evidence="5 6">T17</strain>
    </source>
</reference>
<dbReference type="AlphaFoldDB" id="A0A5R9L6J2"/>
<comment type="catalytic activity">
    <reaction evidence="1">
        <text>ATP + protein L-histidine = ADP + protein N-phospho-L-histidine.</text>
        <dbReference type="EC" id="2.7.13.3"/>
    </reaction>
</comment>
<dbReference type="Gene3D" id="1.10.287.130">
    <property type="match status" value="1"/>
</dbReference>
<dbReference type="SUPFAM" id="SSF55781">
    <property type="entry name" value="GAF domain-like"/>
    <property type="match status" value="1"/>
</dbReference>
<keyword evidence="5" id="KW-0808">Transferase</keyword>
<dbReference type="SMART" id="SM00388">
    <property type="entry name" value="HisKA"/>
    <property type="match status" value="1"/>
</dbReference>
<evidence type="ECO:0000259" key="4">
    <source>
        <dbReference type="PROSITE" id="PS50109"/>
    </source>
</evidence>
<evidence type="ECO:0000256" key="3">
    <source>
        <dbReference type="ARBA" id="ARBA00022553"/>
    </source>
</evidence>
<accession>A0A5R9L6J2</accession>
<keyword evidence="5" id="KW-0418">Kinase</keyword>
<keyword evidence="6" id="KW-1185">Reference proteome</keyword>
<evidence type="ECO:0000313" key="6">
    <source>
        <dbReference type="Proteomes" id="UP000306402"/>
    </source>
</evidence>
<evidence type="ECO:0000256" key="1">
    <source>
        <dbReference type="ARBA" id="ARBA00000085"/>
    </source>
</evidence>
<dbReference type="InterPro" id="IPR003661">
    <property type="entry name" value="HisK_dim/P_dom"/>
</dbReference>
<feature type="domain" description="Histidine kinase" evidence="4">
    <location>
        <begin position="170"/>
        <end position="394"/>
    </location>
</feature>
<keyword evidence="3" id="KW-0597">Phosphoprotein</keyword>
<sequence>MERLMSLAEFDVDFSDHQETFQELAKLAAKVTGTRISLVNLIDSLTQWTISNYGMDLDQMAREESVCQYTIMSNDSFEVTDLSADDRFKDKGYVTGDPNVRYYYGIPLRTGAGLNIGALCVLDQERVVLDPEKIELMKIIADEIVSRLKTHRVMEGLKAKLMEAKQTQKKVAHDIRGPLGGIIGLSKIIQDQGDSNQMDEVLEFINLIHKSSNSILDLAEEILDSHKDKSASKSTLVNSGGFNLEIFKDKLEKLYLPQAMNKQIHFKVRISKQTDKISFSRNKLLQITGNLISNAMKFTPENGFVTVDLELALNPEGPNLHIRVEDSGVGMKEEGIRAILDGTASTTDGTSGEQGYGFGLALVKHLIGSLNGTMTIASEIGSGTTFDINLPQRLQ</sequence>
<organism evidence="5 6">
    <name type="scientific">Dyadobacter luticola</name>
    <dbReference type="NCBI Taxonomy" id="1979387"/>
    <lineage>
        <taxon>Bacteria</taxon>
        <taxon>Pseudomonadati</taxon>
        <taxon>Bacteroidota</taxon>
        <taxon>Cytophagia</taxon>
        <taxon>Cytophagales</taxon>
        <taxon>Spirosomataceae</taxon>
        <taxon>Dyadobacter</taxon>
    </lineage>
</organism>
<dbReference type="PANTHER" id="PTHR43547:SF2">
    <property type="entry name" value="HYBRID SIGNAL TRANSDUCTION HISTIDINE KINASE C"/>
    <property type="match status" value="1"/>
</dbReference>
<dbReference type="Pfam" id="PF00512">
    <property type="entry name" value="HisKA"/>
    <property type="match status" value="1"/>
</dbReference>
<dbReference type="CDD" id="cd00082">
    <property type="entry name" value="HisKA"/>
    <property type="match status" value="1"/>
</dbReference>
<dbReference type="InterPro" id="IPR003594">
    <property type="entry name" value="HATPase_dom"/>
</dbReference>
<evidence type="ECO:0000256" key="2">
    <source>
        <dbReference type="ARBA" id="ARBA00012438"/>
    </source>
</evidence>
<dbReference type="SMART" id="SM00387">
    <property type="entry name" value="HATPase_c"/>
    <property type="match status" value="1"/>
</dbReference>
<dbReference type="Pfam" id="PF02518">
    <property type="entry name" value="HATPase_c"/>
    <property type="match status" value="1"/>
</dbReference>
<name>A0A5R9L6J2_9BACT</name>
<dbReference type="Gene3D" id="3.30.450.40">
    <property type="match status" value="1"/>
</dbReference>
<gene>
    <name evidence="5" type="ORF">FEN17_05185</name>
</gene>
<dbReference type="EC" id="2.7.13.3" evidence="2"/>
<dbReference type="InterPro" id="IPR005467">
    <property type="entry name" value="His_kinase_dom"/>
</dbReference>